<gene>
    <name evidence="1" type="ORF">ICJ83_08990</name>
</gene>
<keyword evidence="2" id="KW-1185">Reference proteome</keyword>
<dbReference type="Proteomes" id="UP000600588">
    <property type="component" value="Unassembled WGS sequence"/>
</dbReference>
<dbReference type="EMBL" id="JACVXB010000003">
    <property type="protein sequence ID" value="MBD0832267.1"/>
    <property type="molecule type" value="Genomic_DNA"/>
</dbReference>
<proteinExistence type="predicted"/>
<name>A0A8J6Q091_9FLAO</name>
<accession>A0A8J6Q091</accession>
<protein>
    <submittedName>
        <fullName evidence="1">Porin</fullName>
    </submittedName>
</protein>
<sequence length="421" mass="47890">MKRTNLTFGLYFLIVLLLPYFAVSQNDSPFKPTFNWNITSQFWLRYSELNEGSLIHGEPTSEFFDISIRRLRIPIASQITPKIYAYAMFGGNNYNFKGDTFPIGVLDLYVEYSFAKYFEIGFGKSGWQGLNRWNIRSSKTLMGLDSPLFTLNSVEINDDIGRLFGFWFKGHAGNFDYRMTFNRPFYVKNIPNGTVNFANNKPRVKTSAYVKYQFFEHESNKSAYQTGTYLQKKKVFNIGGGFQYQAEAMSDGDANLEDTNIYDISHFAADSFLNLPLSNGNAITAYLGYYDYNFGKNYIRNVGANNPTTGGGTDFNGSGVAFPMIGTGTTWYGQFGYAFKEAQVLSLPTIIQPNIAIQHSNWDALNDNMTVYDFTVNFLIHGSHDNKISLGYQHRPIFDEASLDQKDYKGMAVLQYQISLK</sequence>
<reference evidence="1 2" key="1">
    <citation type="submission" date="2020-09" db="EMBL/GenBank/DDBJ databases">
        <title>TT11 complete genome.</title>
        <authorList>
            <person name="Wu Z."/>
        </authorList>
    </citation>
    <scope>NUCLEOTIDE SEQUENCE [LARGE SCALE GENOMIC DNA]</scope>
    <source>
        <strain evidence="1 2">TT11</strain>
    </source>
</reference>
<dbReference type="RefSeq" id="WP_188230052.1">
    <property type="nucleotide sequence ID" value="NZ_JACVXB010000003.1"/>
</dbReference>
<evidence type="ECO:0000313" key="2">
    <source>
        <dbReference type="Proteomes" id="UP000600588"/>
    </source>
</evidence>
<evidence type="ECO:0000313" key="1">
    <source>
        <dbReference type="EMBL" id="MBD0832267.1"/>
    </source>
</evidence>
<dbReference type="AlphaFoldDB" id="A0A8J6Q091"/>
<comment type="caution">
    <text evidence="1">The sequence shown here is derived from an EMBL/GenBank/DDBJ whole genome shotgun (WGS) entry which is preliminary data.</text>
</comment>
<organism evidence="1 2">
    <name type="scientific">Aestuariibaculum sediminum</name>
    <dbReference type="NCBI Taxonomy" id="2770637"/>
    <lineage>
        <taxon>Bacteria</taxon>
        <taxon>Pseudomonadati</taxon>
        <taxon>Bacteroidota</taxon>
        <taxon>Flavobacteriia</taxon>
        <taxon>Flavobacteriales</taxon>
        <taxon>Flavobacteriaceae</taxon>
    </lineage>
</organism>